<dbReference type="OrthoDB" id="10265193at2759"/>
<keyword evidence="5 7" id="KW-0472">Membrane</keyword>
<dbReference type="Pfam" id="PF03388">
    <property type="entry name" value="Lectin_leg-like"/>
    <property type="match status" value="1"/>
</dbReference>
<feature type="signal peptide" evidence="8">
    <location>
        <begin position="1"/>
        <end position="20"/>
    </location>
</feature>
<dbReference type="GO" id="GO:0005537">
    <property type="term" value="F:D-mannose binding"/>
    <property type="evidence" value="ECO:0007669"/>
    <property type="project" value="TreeGrafter"/>
</dbReference>
<evidence type="ECO:0000313" key="10">
    <source>
        <dbReference type="EMBL" id="ERF70389.1"/>
    </source>
</evidence>
<dbReference type="PANTHER" id="PTHR12223">
    <property type="entry name" value="VESICULAR MANNOSE-BINDING LECTIN"/>
    <property type="match status" value="1"/>
</dbReference>
<dbReference type="GO" id="GO:0030134">
    <property type="term" value="C:COPII-coated ER to Golgi transport vesicle"/>
    <property type="evidence" value="ECO:0007669"/>
    <property type="project" value="TreeGrafter"/>
</dbReference>
<dbReference type="RefSeq" id="XP_007803956.1">
    <property type="nucleotide sequence ID" value="XM_007805765.1"/>
</dbReference>
<evidence type="ECO:0000256" key="6">
    <source>
        <dbReference type="SAM" id="MobiDB-lite"/>
    </source>
</evidence>
<keyword evidence="2 7" id="KW-0812">Transmembrane</keyword>
<dbReference type="AlphaFoldDB" id="U1HMX8"/>
<dbReference type="CDD" id="cd06903">
    <property type="entry name" value="lectin_EMP46_EMP47"/>
    <property type="match status" value="1"/>
</dbReference>
<dbReference type="GO" id="GO:0000139">
    <property type="term" value="C:Golgi membrane"/>
    <property type="evidence" value="ECO:0007669"/>
    <property type="project" value="TreeGrafter"/>
</dbReference>
<evidence type="ECO:0000256" key="7">
    <source>
        <dbReference type="SAM" id="Phobius"/>
    </source>
</evidence>
<feature type="transmembrane region" description="Helical" evidence="7">
    <location>
        <begin position="402"/>
        <end position="423"/>
    </location>
</feature>
<feature type="region of interest" description="Disordered" evidence="6">
    <location>
        <begin position="234"/>
        <end position="285"/>
    </location>
</feature>
<dbReference type="GO" id="GO:0005793">
    <property type="term" value="C:endoplasmic reticulum-Golgi intermediate compartment"/>
    <property type="evidence" value="ECO:0007669"/>
    <property type="project" value="TreeGrafter"/>
</dbReference>
<name>U1HMX8_ENDPU</name>
<evidence type="ECO:0000256" key="4">
    <source>
        <dbReference type="ARBA" id="ARBA00022989"/>
    </source>
</evidence>
<dbReference type="InterPro" id="IPR013320">
    <property type="entry name" value="ConA-like_dom_sf"/>
</dbReference>
<dbReference type="SUPFAM" id="SSF49899">
    <property type="entry name" value="Concanavalin A-like lectins/glucanases"/>
    <property type="match status" value="1"/>
</dbReference>
<organism evidence="10 11">
    <name type="scientific">Endocarpon pusillum (strain Z07020 / HMAS-L-300199)</name>
    <name type="common">Lichen-forming fungus</name>
    <dbReference type="NCBI Taxonomy" id="1263415"/>
    <lineage>
        <taxon>Eukaryota</taxon>
        <taxon>Fungi</taxon>
        <taxon>Dikarya</taxon>
        <taxon>Ascomycota</taxon>
        <taxon>Pezizomycotina</taxon>
        <taxon>Eurotiomycetes</taxon>
        <taxon>Chaetothyriomycetidae</taxon>
        <taxon>Verrucariales</taxon>
        <taxon>Verrucariaceae</taxon>
        <taxon>Endocarpon</taxon>
    </lineage>
</organism>
<dbReference type="GO" id="GO:0005789">
    <property type="term" value="C:endoplasmic reticulum membrane"/>
    <property type="evidence" value="ECO:0007669"/>
    <property type="project" value="TreeGrafter"/>
</dbReference>
<accession>U1HMX8</accession>
<comment type="subcellular location">
    <subcellularLocation>
        <location evidence="1">Membrane</location>
        <topology evidence="1">Single-pass type I membrane protein</topology>
    </subcellularLocation>
</comment>
<keyword evidence="11" id="KW-1185">Reference proteome</keyword>
<evidence type="ECO:0000256" key="5">
    <source>
        <dbReference type="ARBA" id="ARBA00023136"/>
    </source>
</evidence>
<evidence type="ECO:0000313" key="11">
    <source>
        <dbReference type="Proteomes" id="UP000019373"/>
    </source>
</evidence>
<evidence type="ECO:0000256" key="1">
    <source>
        <dbReference type="ARBA" id="ARBA00004479"/>
    </source>
</evidence>
<feature type="compositionally biased region" description="Low complexity" evidence="6">
    <location>
        <begin position="236"/>
        <end position="273"/>
    </location>
</feature>
<dbReference type="GO" id="GO:0006888">
    <property type="term" value="P:endoplasmic reticulum to Golgi vesicle-mediated transport"/>
    <property type="evidence" value="ECO:0007669"/>
    <property type="project" value="TreeGrafter"/>
</dbReference>
<keyword evidence="4 7" id="KW-1133">Transmembrane helix</keyword>
<dbReference type="Gene3D" id="2.60.120.200">
    <property type="match status" value="1"/>
</dbReference>
<dbReference type="HOGENOM" id="CLU_053733_0_0_1"/>
<dbReference type="GeneID" id="19240161"/>
<evidence type="ECO:0000256" key="8">
    <source>
        <dbReference type="SAM" id="SignalP"/>
    </source>
</evidence>
<feature type="chain" id="PRO_5004612749" description="L-type lectin-like domain-containing protein" evidence="8">
    <location>
        <begin position="21"/>
        <end position="435"/>
    </location>
</feature>
<dbReference type="InterPro" id="IPR051136">
    <property type="entry name" value="Intracellular_Lectin-GPT"/>
</dbReference>
<evidence type="ECO:0000256" key="2">
    <source>
        <dbReference type="ARBA" id="ARBA00022692"/>
    </source>
</evidence>
<gene>
    <name evidence="10" type="ORF">EPUS_05208</name>
</gene>
<reference evidence="11" key="1">
    <citation type="journal article" date="2014" name="BMC Genomics">
        <title>Genome characteristics reveal the impact of lichenization on lichen-forming fungus Endocarpon pusillum Hedwig (Verrucariales, Ascomycota).</title>
        <authorList>
            <person name="Wang Y.-Y."/>
            <person name="Liu B."/>
            <person name="Zhang X.-Y."/>
            <person name="Zhou Q.-M."/>
            <person name="Zhang T."/>
            <person name="Li H."/>
            <person name="Yu Y.-F."/>
            <person name="Zhang X.-L."/>
            <person name="Hao X.-Y."/>
            <person name="Wang M."/>
            <person name="Wang L."/>
            <person name="Wei J.-C."/>
        </authorList>
    </citation>
    <scope>NUCLEOTIDE SEQUENCE [LARGE SCALE GENOMIC DNA]</scope>
    <source>
        <strain evidence="11">Z07020 / HMAS-L-300199</strain>
    </source>
</reference>
<keyword evidence="3 8" id="KW-0732">Signal</keyword>
<evidence type="ECO:0000259" key="9">
    <source>
        <dbReference type="PROSITE" id="PS51328"/>
    </source>
</evidence>
<protein>
    <recommendedName>
        <fullName evidence="9">L-type lectin-like domain-containing protein</fullName>
    </recommendedName>
</protein>
<dbReference type="eggNOG" id="ENOG502QR1C">
    <property type="taxonomic scope" value="Eukaryota"/>
</dbReference>
<dbReference type="PANTHER" id="PTHR12223:SF28">
    <property type="entry name" value="LECTIN, MANNOSE BINDING 1 LIKE"/>
    <property type="match status" value="1"/>
</dbReference>
<dbReference type="PROSITE" id="PS51328">
    <property type="entry name" value="L_LECTIN_LIKE"/>
    <property type="match status" value="1"/>
</dbReference>
<dbReference type="InterPro" id="IPR035661">
    <property type="entry name" value="EMP46/EMP47_N"/>
</dbReference>
<feature type="domain" description="L-type lectin-like" evidence="9">
    <location>
        <begin position="23"/>
        <end position="238"/>
    </location>
</feature>
<sequence length="435" mass="47883">MRVFILTAAHVLAFASTIFAQSLISDLSFGQTSPLADNGANIPGFHVFGEGHVPRLMSDRVILTPPHPGNKRGALWADKKNTATDWKVDLDFRANGPERAGGNLQLWYVDSGKALVSLSSIYTVRKFDGLALVIDTHGGTSGSIRGFLNDGTRDHRNDPNVDALAFGHCDYAYRNLGRPSKLTLKSSPSAGLQVLVDDRPCFSSDKISLPSDYYFGITAASSDPPDSFEVFKMSTYSSSSNSPPPAQNQYQPQQERSQPQSNDNKINNNDAANVPITEPKDDDPTTYTTSAAQFADLHNRLQLLSHAVHNLFREISAHTTAEEARYNQILKQLPSANTMNNLDHRVQNIELMISALKKEIESGDHKGQFERLHDKLNVAHERITEHLPQTLARVVSSSAPRVGLLVGVVVVVQVGLAAAYVIYKRRRSQVPKKYL</sequence>
<evidence type="ECO:0000256" key="3">
    <source>
        <dbReference type="ARBA" id="ARBA00022729"/>
    </source>
</evidence>
<dbReference type="Proteomes" id="UP000019373">
    <property type="component" value="Unassembled WGS sequence"/>
</dbReference>
<dbReference type="InterPro" id="IPR005052">
    <property type="entry name" value="Lectin_leg"/>
</dbReference>
<proteinExistence type="predicted"/>
<dbReference type="OMA" id="WSAEFQF"/>
<dbReference type="EMBL" id="KE721319">
    <property type="protein sequence ID" value="ERF70389.1"/>
    <property type="molecule type" value="Genomic_DNA"/>
</dbReference>